<sequence length="133" mass="14714">MTNKREVAFNPSEHGNLGEINITPGVLESIAAKASSEVKGVVTQHTGFQKEVENFLGMDNERISAHVGRDGEDLTIDLHVHIMFGYSVPEVAIEIQERVREQILYMTDLLVSQVNVHVQSIETEAVAGETRES</sequence>
<dbReference type="InterPro" id="IPR005531">
    <property type="entry name" value="Asp23"/>
</dbReference>
<name>A0A347WJC9_9LACT</name>
<dbReference type="Pfam" id="PF03780">
    <property type="entry name" value="Asp23"/>
    <property type="match status" value="1"/>
</dbReference>
<keyword evidence="3" id="KW-1185">Reference proteome</keyword>
<evidence type="ECO:0000313" key="3">
    <source>
        <dbReference type="Proteomes" id="UP000263232"/>
    </source>
</evidence>
<dbReference type="Proteomes" id="UP000263232">
    <property type="component" value="Chromosome"/>
</dbReference>
<dbReference type="EMBL" id="CP023434">
    <property type="protein sequence ID" value="AXY25186.1"/>
    <property type="molecule type" value="Genomic_DNA"/>
</dbReference>
<dbReference type="OrthoDB" id="9793465at2"/>
<reference evidence="2 3" key="1">
    <citation type="submission" date="2017-09" db="EMBL/GenBank/DDBJ databases">
        <title>Complete genome sequence of Oxytococcus suis strain ZY16052.</title>
        <authorList>
            <person name="Li F."/>
        </authorList>
    </citation>
    <scope>NUCLEOTIDE SEQUENCE [LARGE SCALE GENOMIC DNA]</scope>
    <source>
        <strain evidence="2 3">ZY16052</strain>
    </source>
</reference>
<accession>A0A347WJC9</accession>
<dbReference type="PANTHER" id="PTHR34297">
    <property type="entry name" value="HYPOTHETICAL CYTOSOLIC PROTEIN-RELATED"/>
    <property type="match status" value="1"/>
</dbReference>
<comment type="similarity">
    <text evidence="1">Belongs to the asp23 family.</text>
</comment>
<dbReference type="AlphaFoldDB" id="A0A347WJC9"/>
<dbReference type="KEGG" id="abae:CL176_03580"/>
<organism evidence="2 3">
    <name type="scientific">Suicoccus acidiformans</name>
    <dbReference type="NCBI Taxonomy" id="2036206"/>
    <lineage>
        <taxon>Bacteria</taxon>
        <taxon>Bacillati</taxon>
        <taxon>Bacillota</taxon>
        <taxon>Bacilli</taxon>
        <taxon>Lactobacillales</taxon>
        <taxon>Aerococcaceae</taxon>
        <taxon>Suicoccus</taxon>
    </lineage>
</organism>
<proteinExistence type="inferred from homology"/>
<evidence type="ECO:0000313" key="2">
    <source>
        <dbReference type="EMBL" id="AXY25186.1"/>
    </source>
</evidence>
<dbReference type="RefSeq" id="WP_118990100.1">
    <property type="nucleotide sequence ID" value="NZ_CP023434.1"/>
</dbReference>
<protein>
    <submittedName>
        <fullName evidence="2">Asp23/Gls24 family envelope stress response protein</fullName>
    </submittedName>
</protein>
<evidence type="ECO:0000256" key="1">
    <source>
        <dbReference type="ARBA" id="ARBA00005721"/>
    </source>
</evidence>
<gene>
    <name evidence="2" type="ORF">CL176_03580</name>
</gene>